<feature type="compositionally biased region" description="Polar residues" evidence="1">
    <location>
        <begin position="115"/>
        <end position="134"/>
    </location>
</feature>
<name>A0AAN7X8H9_ELEMC</name>
<evidence type="ECO:0000313" key="4">
    <source>
        <dbReference type="Proteomes" id="UP001346869"/>
    </source>
</evidence>
<feature type="compositionally biased region" description="Polar residues" evidence="1">
    <location>
        <begin position="178"/>
        <end position="193"/>
    </location>
</feature>
<gene>
    <name evidence="3" type="ORF">PBY51_007934</name>
</gene>
<dbReference type="Proteomes" id="UP001346869">
    <property type="component" value="Unassembled WGS sequence"/>
</dbReference>
<evidence type="ECO:0000313" key="3">
    <source>
        <dbReference type="EMBL" id="KAK5856327.1"/>
    </source>
</evidence>
<reference evidence="3 4" key="1">
    <citation type="journal article" date="2023" name="Genes (Basel)">
        <title>Chromosome-Level Genome Assembly and Circadian Gene Repertoire of the Patagonia Blennie Eleginops maclovinus-The Closest Ancestral Proxy of Antarctic Cryonotothenioids.</title>
        <authorList>
            <person name="Cheng C.C."/>
            <person name="Rivera-Colon A.G."/>
            <person name="Minhas B.F."/>
            <person name="Wilson L."/>
            <person name="Rayamajhi N."/>
            <person name="Vargas-Chacoff L."/>
            <person name="Catchen J.M."/>
        </authorList>
    </citation>
    <scope>NUCLEOTIDE SEQUENCE [LARGE SCALE GENOMIC DNA]</scope>
    <source>
        <strain evidence="3">JMC-PN-2008</strain>
    </source>
</reference>
<accession>A0AAN7X8H9</accession>
<organism evidence="3 4">
    <name type="scientific">Eleginops maclovinus</name>
    <name type="common">Patagonian blennie</name>
    <name type="synonym">Eleginus maclovinus</name>
    <dbReference type="NCBI Taxonomy" id="56733"/>
    <lineage>
        <taxon>Eukaryota</taxon>
        <taxon>Metazoa</taxon>
        <taxon>Chordata</taxon>
        <taxon>Craniata</taxon>
        <taxon>Vertebrata</taxon>
        <taxon>Euteleostomi</taxon>
        <taxon>Actinopterygii</taxon>
        <taxon>Neopterygii</taxon>
        <taxon>Teleostei</taxon>
        <taxon>Neoteleostei</taxon>
        <taxon>Acanthomorphata</taxon>
        <taxon>Eupercaria</taxon>
        <taxon>Perciformes</taxon>
        <taxon>Notothenioidei</taxon>
        <taxon>Eleginopidae</taxon>
        <taxon>Eleginops</taxon>
    </lineage>
</organism>
<dbReference type="EMBL" id="JAUZQC010000017">
    <property type="protein sequence ID" value="KAK5856327.1"/>
    <property type="molecule type" value="Genomic_DNA"/>
</dbReference>
<evidence type="ECO:0000256" key="1">
    <source>
        <dbReference type="SAM" id="MobiDB-lite"/>
    </source>
</evidence>
<evidence type="ECO:0008006" key="5">
    <source>
        <dbReference type="Google" id="ProtNLM"/>
    </source>
</evidence>
<feature type="signal peptide" evidence="2">
    <location>
        <begin position="1"/>
        <end position="22"/>
    </location>
</feature>
<protein>
    <recommendedName>
        <fullName evidence="5">Enamelin</fullName>
    </recommendedName>
</protein>
<feature type="region of interest" description="Disordered" evidence="1">
    <location>
        <begin position="93"/>
        <end position="147"/>
    </location>
</feature>
<feature type="chain" id="PRO_5042933955" description="Enamelin" evidence="2">
    <location>
        <begin position="23"/>
        <end position="331"/>
    </location>
</feature>
<sequence length="331" mass="35893">MALGPLFRVSWICLLLCDFTEGLPFFKGYGYRYYDDPRNMGNYGEEGGLNAVQSNGQAPSYQQTGSGSAKPQQNLQNTQGAPARELNKVGSTDWGQENLENPIEFPLSPKYPQLDSANSQQSPVQTQSRPSTNGIPAYPAGGFTRDAGEAAYEPAPTLTSEVATFPSFESWQPDPASGPNSANQNVNSGSIESGSRNIPHLVFEEVFQYPSKIIETSNTAGGYAQAEGKWPSTGSAPPPVGPSFPRNPTNEGAQPVQRDDEKPPKPVASPRKALAPQRLNEPIRQSYIIQSRNRYQQAKYKHSNTRYTPEFPSPIPVSTNGVAAQPAAPKM</sequence>
<feature type="compositionally biased region" description="Polar residues" evidence="1">
    <location>
        <begin position="51"/>
        <end position="80"/>
    </location>
</feature>
<proteinExistence type="predicted"/>
<feature type="region of interest" description="Disordered" evidence="1">
    <location>
        <begin position="45"/>
        <end position="81"/>
    </location>
</feature>
<comment type="caution">
    <text evidence="3">The sequence shown here is derived from an EMBL/GenBank/DDBJ whole genome shotgun (WGS) entry which is preliminary data.</text>
</comment>
<dbReference type="AlphaFoldDB" id="A0AAN7X8H9"/>
<feature type="region of interest" description="Disordered" evidence="1">
    <location>
        <begin position="168"/>
        <end position="193"/>
    </location>
</feature>
<feature type="region of interest" description="Disordered" evidence="1">
    <location>
        <begin position="223"/>
        <end position="331"/>
    </location>
</feature>
<keyword evidence="2" id="KW-0732">Signal</keyword>
<evidence type="ECO:0000256" key="2">
    <source>
        <dbReference type="SAM" id="SignalP"/>
    </source>
</evidence>
<feature type="compositionally biased region" description="Polar residues" evidence="1">
    <location>
        <begin position="287"/>
        <end position="296"/>
    </location>
</feature>
<keyword evidence="4" id="KW-1185">Reference proteome</keyword>
<reference evidence="3 4" key="2">
    <citation type="journal article" date="2023" name="Mol. Biol. Evol.">
        <title>Genomics of Secondarily Temperate Adaptation in the Only Non-Antarctic Icefish.</title>
        <authorList>
            <person name="Rivera-Colon A.G."/>
            <person name="Rayamajhi N."/>
            <person name="Minhas B.F."/>
            <person name="Madrigal G."/>
            <person name="Bilyk K.T."/>
            <person name="Yoon V."/>
            <person name="Hune M."/>
            <person name="Gregory S."/>
            <person name="Cheng C.H.C."/>
            <person name="Catchen J.M."/>
        </authorList>
    </citation>
    <scope>NUCLEOTIDE SEQUENCE [LARGE SCALE GENOMIC DNA]</scope>
    <source>
        <strain evidence="3">JMC-PN-2008</strain>
    </source>
</reference>